<feature type="binding site" evidence="7">
    <location>
        <position position="66"/>
    </location>
    <ligand>
        <name>Zn(2+)</name>
        <dbReference type="ChEBI" id="CHEBI:29105"/>
        <label>1</label>
    </ligand>
</feature>
<dbReference type="InterPro" id="IPR044893">
    <property type="entry name" value="RNA_pol_Rpb1_clamp_domain"/>
</dbReference>
<dbReference type="Gene3D" id="2.40.50.100">
    <property type="match status" value="3"/>
</dbReference>
<dbReference type="CDD" id="cd02655">
    <property type="entry name" value="RNAP_beta'_C"/>
    <property type="match status" value="1"/>
</dbReference>
<dbReference type="InterPro" id="IPR007080">
    <property type="entry name" value="RNA_pol_Rpb1_1"/>
</dbReference>
<dbReference type="InterPro" id="IPR006592">
    <property type="entry name" value="RNA_pol_N"/>
</dbReference>
<dbReference type="Gene3D" id="1.10.274.100">
    <property type="entry name" value="RNA polymerase Rpb1, domain 3"/>
    <property type="match status" value="2"/>
</dbReference>
<sequence>MARNKDKNTIKRFNKISIGLASPEAILAESRGEVLKPETINYRTHKPERDGLFCERIFGPVKDYECACGKYKRIRYKGIVCDRCGVEVTEKKVRRDRVGHINLVVPVAHIWYFRSLPNKIGYLLGLPSKKLDMIIYYERYVVIQPGIAKNEQGEPLEKMDFLTEEEYLNILDTLPQENMYLEDSDPNKFIAKMGAECLIELLSRIDLDALSYELRHKANNETSKQRKTEALKRLQVVEALREANENRENKPEWMIMKVVPVIPPELRPLVPLDGGRFATSDLNDLYRRVIIRNNRLKRLVEIKAPEVILRNEKRMLQESVDSLFDNTRKASAVKTDSNRPLKSLSDSLKGKQGRFRQNLLGKRVDYSARSVIVVGPELKLYECGLPKDMAAELYKPFVIRKLIERGIVKTVKSAKKIIDRKEPVVWDILENVLKGHPVLLNRAPTLHRLGIQAFQPKLIEGKAIQLHPLVCTAFNADFDGDQMAVHLPLGPEAILEAQLLMLASHNILNPANGSPITVPSQDMVLGLYYMTKARKNTKEVPIKGEGLTFYSAEEVNIAYNEKRVDINAVIKVRAKDFNEKGELVPQIIETTVGRVLFNEVVPEAAGYVNEVLTKKSLRDIIGRILKATDVPTTAEFLDSIKDMGYGFAFRGGLSFSLGDIIIPEQKHSMIDDANKQVEGIMMNYNMGLITNNERYNQVIDIWTSTNASLTELAMKNIREDQQGFNSVYMMLDSGARGSKEQIRQLTGMRGLMAKPKKSNAGGGEIIENPILSNFKEGLSILEYFISTHGARKGLADTALKTADAGYLTRRLVDVSQDVIINVHDCDTLRGVEVSALKKNEEVVESLGERILGRVSLQDVYDPLKEELLVAAGEEITEAVVAAIEDSPVDKVEVRSPLTCEAKKGICAKCYGRNLSTNKMVQRGEAVGVVAAQSIGEPGTQLTLRTFHVGGVAGGVSEINNLQAKFDGVAEIEELKTVKGEDADGKTQEIVISRTTEIKLVDKKSGIVLSTNNIPYGSSIFVKDGDAVKKGEIICQWDPYNGVIVSEFSGKIAYENIEQGVTYQLDIDEQTGFEEKVITESRDKKKIPTLLIQDSKGNTQRSYNLPVGAHIMVDNGEKIKEGKILVKIPRKSAKAGDITGGLPRVTELFEARNPSNPAVVSEIDGVVSFGKIKRGNREIIVESKIGEIKKYLVKLSNQILVQENDFVRAGMPLSDGAVTPEDILMIKGPSAVQQYLVNEIQEVYRLQGVKINDKHFEVVVRQMMRKVKIQDPGDTIFLEGQLAHKDDFIIENDEIFGKKVVEEAGDSENLKAGQIITPRELRDENSLLKRADKNLVVARDVVPATATPILQGITRASLQTKSFISAASFQETTKVLNEAAVSGKVDSLEGLKENVIVGHKIPAGTGMRDYDNIIVGSKEEYDEIIAHKEEMNF</sequence>
<comment type="caution">
    <text evidence="10">The sequence shown here is derived from an EMBL/GenBank/DDBJ whole genome shotgun (WGS) entry which is preliminary data.</text>
</comment>
<feature type="binding site" evidence="7">
    <location>
        <position position="906"/>
    </location>
    <ligand>
        <name>Zn(2+)</name>
        <dbReference type="ChEBI" id="CHEBI:29105"/>
        <label>2</label>
    </ligand>
</feature>
<evidence type="ECO:0000313" key="11">
    <source>
        <dbReference type="Proteomes" id="UP001596978"/>
    </source>
</evidence>
<evidence type="ECO:0000256" key="8">
    <source>
        <dbReference type="RuleBase" id="RU004279"/>
    </source>
</evidence>
<dbReference type="Gene3D" id="1.10.132.30">
    <property type="match status" value="1"/>
</dbReference>
<feature type="binding site" evidence="7">
    <location>
        <position position="81"/>
    </location>
    <ligand>
        <name>Zn(2+)</name>
        <dbReference type="ChEBI" id="CHEBI:29105"/>
        <label>1</label>
    </ligand>
</feature>
<dbReference type="GO" id="GO:0000428">
    <property type="term" value="C:DNA-directed RNA polymerase complex"/>
    <property type="evidence" value="ECO:0007669"/>
    <property type="project" value="UniProtKB-KW"/>
</dbReference>
<proteinExistence type="inferred from homology"/>
<feature type="binding site" evidence="7">
    <location>
        <position position="909"/>
    </location>
    <ligand>
        <name>Zn(2+)</name>
        <dbReference type="ChEBI" id="CHEBI:29105"/>
        <label>2</label>
    </ligand>
</feature>
<dbReference type="Gene3D" id="2.40.40.20">
    <property type="match status" value="1"/>
</dbReference>
<feature type="binding site" evidence="7">
    <location>
        <position position="479"/>
    </location>
    <ligand>
        <name>Mg(2+)</name>
        <dbReference type="ChEBI" id="CHEBI:18420"/>
    </ligand>
</feature>
<evidence type="ECO:0000256" key="7">
    <source>
        <dbReference type="HAMAP-Rule" id="MF_01322"/>
    </source>
</evidence>
<feature type="binding site" evidence="7">
    <location>
        <position position="899"/>
    </location>
    <ligand>
        <name>Zn(2+)</name>
        <dbReference type="ChEBI" id="CHEBI:29105"/>
        <label>2</label>
    </ligand>
</feature>
<evidence type="ECO:0000256" key="1">
    <source>
        <dbReference type="ARBA" id="ARBA00022478"/>
    </source>
</evidence>
<dbReference type="Pfam" id="PF04983">
    <property type="entry name" value="RNA_pol_Rpb1_3"/>
    <property type="match status" value="1"/>
</dbReference>
<dbReference type="GO" id="GO:0003899">
    <property type="term" value="F:DNA-directed RNA polymerase activity"/>
    <property type="evidence" value="ECO:0007669"/>
    <property type="project" value="UniProtKB-EC"/>
</dbReference>
<comment type="subunit">
    <text evidence="7">The RNAP catalytic core consists of 2 alpha, 1 beta, 1 beta' and 1 omega subunit. When a sigma factor is associated with the core the holoenzyme is formed, which can initiate transcription.</text>
</comment>
<reference evidence="11" key="1">
    <citation type="journal article" date="2019" name="Int. J. Syst. Evol. Microbiol.">
        <title>The Global Catalogue of Microorganisms (GCM) 10K type strain sequencing project: providing services to taxonomists for standard genome sequencing and annotation.</title>
        <authorList>
            <consortium name="The Broad Institute Genomics Platform"/>
            <consortium name="The Broad Institute Genome Sequencing Center for Infectious Disease"/>
            <person name="Wu L."/>
            <person name="Ma J."/>
        </authorList>
    </citation>
    <scope>NUCLEOTIDE SEQUENCE [LARGE SCALE GENOMIC DNA]</scope>
    <source>
        <strain evidence="11">CCUG 62952</strain>
    </source>
</reference>
<evidence type="ECO:0000259" key="9">
    <source>
        <dbReference type="SMART" id="SM00663"/>
    </source>
</evidence>
<protein>
    <recommendedName>
        <fullName evidence="7">DNA-directed RNA polymerase subunit beta'</fullName>
        <shortName evidence="7">RNAP subunit beta'</shortName>
        <ecNumber evidence="7">2.7.7.6</ecNumber>
    </recommendedName>
    <alternativeName>
        <fullName evidence="7">RNA polymerase subunit beta'</fullName>
    </alternativeName>
    <alternativeName>
        <fullName evidence="7">Transcriptase subunit beta'</fullName>
    </alternativeName>
</protein>
<feature type="binding site" evidence="7">
    <location>
        <position position="477"/>
    </location>
    <ligand>
        <name>Mg(2+)</name>
        <dbReference type="ChEBI" id="CHEBI:18420"/>
    </ligand>
</feature>
<dbReference type="CDD" id="cd01609">
    <property type="entry name" value="RNAP_beta'_N"/>
    <property type="match status" value="1"/>
</dbReference>
<dbReference type="Pfam" id="PF00623">
    <property type="entry name" value="RNA_pol_Rpb1_2"/>
    <property type="match status" value="2"/>
</dbReference>
<evidence type="ECO:0000256" key="4">
    <source>
        <dbReference type="ARBA" id="ARBA00022723"/>
    </source>
</evidence>
<dbReference type="InterPro" id="IPR042102">
    <property type="entry name" value="RNA_pol_Rpb1_3_sf"/>
</dbReference>
<name>A0ABW3CXZ7_9FLAO</name>
<dbReference type="Gene3D" id="1.10.40.90">
    <property type="match status" value="1"/>
</dbReference>
<dbReference type="Pfam" id="PF04998">
    <property type="entry name" value="RNA_pol_Rpb1_5"/>
    <property type="match status" value="1"/>
</dbReference>
<dbReference type="InterPro" id="IPR045867">
    <property type="entry name" value="DNA-dir_RpoC_beta_prime"/>
</dbReference>
<dbReference type="RefSeq" id="WP_386407772.1">
    <property type="nucleotide sequence ID" value="NZ_JBHTJH010000010.1"/>
</dbReference>
<dbReference type="Pfam" id="PF05000">
    <property type="entry name" value="RNA_pol_Rpb1_4"/>
    <property type="match status" value="1"/>
</dbReference>
<gene>
    <name evidence="7 10" type="primary">rpoC</name>
    <name evidence="10" type="ORF">ACFQ1M_10075</name>
</gene>
<feature type="binding site" evidence="7">
    <location>
        <position position="84"/>
    </location>
    <ligand>
        <name>Zn(2+)</name>
        <dbReference type="ChEBI" id="CHEBI:29105"/>
        <label>1</label>
    </ligand>
</feature>
<evidence type="ECO:0000313" key="10">
    <source>
        <dbReference type="EMBL" id="MFD0862553.1"/>
    </source>
</evidence>
<keyword evidence="5 7" id="KW-0804">Transcription</keyword>
<dbReference type="EC" id="2.7.7.6" evidence="7"/>
<dbReference type="PANTHER" id="PTHR19376">
    <property type="entry name" value="DNA-DIRECTED RNA POLYMERASE"/>
    <property type="match status" value="1"/>
</dbReference>
<dbReference type="InterPro" id="IPR007081">
    <property type="entry name" value="RNA_pol_Rpb1_5"/>
</dbReference>
<organism evidence="10 11">
    <name type="scientific">Sungkyunkwania multivorans</name>
    <dbReference type="NCBI Taxonomy" id="1173618"/>
    <lineage>
        <taxon>Bacteria</taxon>
        <taxon>Pseudomonadati</taxon>
        <taxon>Bacteroidota</taxon>
        <taxon>Flavobacteriia</taxon>
        <taxon>Flavobacteriales</taxon>
        <taxon>Flavobacteriaceae</taxon>
        <taxon>Sungkyunkwania</taxon>
    </lineage>
</organism>
<dbReference type="NCBIfam" id="TIGR02386">
    <property type="entry name" value="rpoC_TIGR"/>
    <property type="match status" value="1"/>
</dbReference>
<dbReference type="InterPro" id="IPR007083">
    <property type="entry name" value="RNA_pol_Rpb1_4"/>
</dbReference>
<evidence type="ECO:0000256" key="2">
    <source>
        <dbReference type="ARBA" id="ARBA00022679"/>
    </source>
</evidence>
<comment type="cofactor">
    <cofactor evidence="7">
        <name>Mg(2+)</name>
        <dbReference type="ChEBI" id="CHEBI:18420"/>
    </cofactor>
    <text evidence="7">Binds 1 Mg(2+) ion per subunit.</text>
</comment>
<dbReference type="InterPro" id="IPR007066">
    <property type="entry name" value="RNA_pol_Rpb1_3"/>
</dbReference>
<dbReference type="InterPro" id="IPR038120">
    <property type="entry name" value="Rpb1_funnel_sf"/>
</dbReference>
<dbReference type="SUPFAM" id="SSF64484">
    <property type="entry name" value="beta and beta-prime subunits of DNA dependent RNA-polymerase"/>
    <property type="match status" value="1"/>
</dbReference>
<keyword evidence="7" id="KW-0460">Magnesium</keyword>
<comment type="similarity">
    <text evidence="7 8">Belongs to the RNA polymerase beta' chain family.</text>
</comment>
<feature type="binding site" evidence="7">
    <location>
        <position position="481"/>
    </location>
    <ligand>
        <name>Mg(2+)</name>
        <dbReference type="ChEBI" id="CHEBI:18420"/>
    </ligand>
</feature>
<keyword evidence="7" id="KW-0862">Zinc</keyword>
<keyword evidence="4 7" id="KW-0479">Metal-binding</keyword>
<dbReference type="SMART" id="SM00663">
    <property type="entry name" value="RPOLA_N"/>
    <property type="match status" value="1"/>
</dbReference>
<comment type="function">
    <text evidence="7 8">DNA-dependent RNA polymerase catalyzes the transcription of DNA into RNA using the four ribonucleoside triphosphates as substrates.</text>
</comment>
<dbReference type="Gene3D" id="4.10.860.120">
    <property type="entry name" value="RNA polymerase II, clamp domain"/>
    <property type="match status" value="1"/>
</dbReference>
<dbReference type="Pfam" id="PF04997">
    <property type="entry name" value="RNA_pol_Rpb1_1"/>
    <property type="match status" value="1"/>
</dbReference>
<keyword evidence="2 7" id="KW-0808">Transferase</keyword>
<dbReference type="InterPro" id="IPR000722">
    <property type="entry name" value="RNA_pol_asu"/>
</dbReference>
<dbReference type="Gene3D" id="1.10.150.390">
    <property type="match status" value="1"/>
</dbReference>
<comment type="cofactor">
    <cofactor evidence="7">
        <name>Zn(2+)</name>
        <dbReference type="ChEBI" id="CHEBI:29105"/>
    </cofactor>
    <text evidence="7">Binds 2 Zn(2+) ions per subunit.</text>
</comment>
<dbReference type="Gene3D" id="1.10.1790.20">
    <property type="match status" value="1"/>
</dbReference>
<evidence type="ECO:0000256" key="5">
    <source>
        <dbReference type="ARBA" id="ARBA00023163"/>
    </source>
</evidence>
<keyword evidence="11" id="KW-1185">Reference proteome</keyword>
<evidence type="ECO:0000256" key="6">
    <source>
        <dbReference type="ARBA" id="ARBA00048552"/>
    </source>
</evidence>
<dbReference type="PANTHER" id="PTHR19376:SF54">
    <property type="entry name" value="DNA-DIRECTED RNA POLYMERASE SUBUNIT BETA"/>
    <property type="match status" value="1"/>
</dbReference>
<dbReference type="InterPro" id="IPR012754">
    <property type="entry name" value="DNA-dir_RpoC_beta_prime_bact"/>
</dbReference>
<keyword evidence="1 7" id="KW-0240">DNA-directed RNA polymerase</keyword>
<accession>A0ABW3CXZ7</accession>
<dbReference type="EMBL" id="JBHTJH010000010">
    <property type="protein sequence ID" value="MFD0862553.1"/>
    <property type="molecule type" value="Genomic_DNA"/>
</dbReference>
<feature type="binding site" evidence="7">
    <location>
        <position position="68"/>
    </location>
    <ligand>
        <name>Zn(2+)</name>
        <dbReference type="ChEBI" id="CHEBI:29105"/>
        <label>1</label>
    </ligand>
</feature>
<feature type="domain" description="RNA polymerase N-terminal" evidence="9">
    <location>
        <begin position="252"/>
        <end position="531"/>
    </location>
</feature>
<feature type="binding site" evidence="7">
    <location>
        <position position="825"/>
    </location>
    <ligand>
        <name>Zn(2+)</name>
        <dbReference type="ChEBI" id="CHEBI:29105"/>
        <label>2</label>
    </ligand>
</feature>
<dbReference type="HAMAP" id="MF_01322">
    <property type="entry name" value="RNApol_bact_RpoC"/>
    <property type="match status" value="1"/>
</dbReference>
<evidence type="ECO:0000256" key="3">
    <source>
        <dbReference type="ARBA" id="ARBA00022695"/>
    </source>
</evidence>
<comment type="catalytic activity">
    <reaction evidence="6 7 8">
        <text>RNA(n) + a ribonucleoside 5'-triphosphate = RNA(n+1) + diphosphate</text>
        <dbReference type="Rhea" id="RHEA:21248"/>
        <dbReference type="Rhea" id="RHEA-COMP:14527"/>
        <dbReference type="Rhea" id="RHEA-COMP:17342"/>
        <dbReference type="ChEBI" id="CHEBI:33019"/>
        <dbReference type="ChEBI" id="CHEBI:61557"/>
        <dbReference type="ChEBI" id="CHEBI:140395"/>
        <dbReference type="EC" id="2.7.7.6"/>
    </reaction>
</comment>
<keyword evidence="3 7" id="KW-0548">Nucleotidyltransferase</keyword>
<dbReference type="Proteomes" id="UP001596978">
    <property type="component" value="Unassembled WGS sequence"/>
</dbReference>